<evidence type="ECO:0000256" key="9">
    <source>
        <dbReference type="PROSITE-ProRule" id="PRU00047"/>
    </source>
</evidence>
<evidence type="ECO:0000259" key="14">
    <source>
        <dbReference type="PROSITE" id="PS51999"/>
    </source>
</evidence>
<evidence type="ECO:0000256" key="5">
    <source>
        <dbReference type="ARBA" id="ARBA00022723"/>
    </source>
</evidence>
<evidence type="ECO:0000256" key="10">
    <source>
        <dbReference type="SAM" id="Coils"/>
    </source>
</evidence>
<dbReference type="Pfam" id="PF07727">
    <property type="entry name" value="RVT_2"/>
    <property type="match status" value="1"/>
</dbReference>
<dbReference type="Pfam" id="PF04998">
    <property type="entry name" value="RNA_pol_Rpb1_5"/>
    <property type="match status" value="1"/>
</dbReference>
<feature type="region of interest" description="Disordered" evidence="11">
    <location>
        <begin position="280"/>
        <end position="308"/>
    </location>
</feature>
<feature type="domain" description="CCHC-type" evidence="12">
    <location>
        <begin position="326"/>
        <end position="340"/>
    </location>
</feature>
<feature type="coiled-coil region" evidence="10">
    <location>
        <begin position="905"/>
        <end position="932"/>
    </location>
</feature>
<dbReference type="SUPFAM" id="SSF53098">
    <property type="entry name" value="Ribonuclease H-like"/>
    <property type="match status" value="1"/>
</dbReference>
<feature type="region of interest" description="Disordered" evidence="11">
    <location>
        <begin position="721"/>
        <end position="763"/>
    </location>
</feature>
<dbReference type="InterPro" id="IPR012337">
    <property type="entry name" value="RNaseH-like_sf"/>
</dbReference>
<evidence type="ECO:0000256" key="1">
    <source>
        <dbReference type="ARBA" id="ARBA00012418"/>
    </source>
</evidence>
<feature type="region of interest" description="Disordered" evidence="11">
    <location>
        <begin position="1871"/>
        <end position="1891"/>
    </location>
</feature>
<keyword evidence="7 9" id="KW-0863">Zinc-finger</keyword>
<dbReference type="InterPro" id="IPR050951">
    <property type="entry name" value="Retrovirus_Pol_polyprotein"/>
</dbReference>
<feature type="region of interest" description="Disordered" evidence="11">
    <location>
        <begin position="2351"/>
        <end position="2419"/>
    </location>
</feature>
<dbReference type="PROSITE" id="PS50994">
    <property type="entry name" value="INTEGRASE"/>
    <property type="match status" value="1"/>
</dbReference>
<comment type="caution">
    <text evidence="15">The sequence shown here is derived from an EMBL/GenBank/DDBJ whole genome shotgun (WGS) entry which is preliminary data.</text>
</comment>
<dbReference type="PANTHER" id="PTHR37984">
    <property type="entry name" value="PROTEIN CBG26694"/>
    <property type="match status" value="1"/>
</dbReference>
<feature type="domain" description="Integrase catalytic" evidence="13">
    <location>
        <begin position="1376"/>
        <end position="1537"/>
    </location>
</feature>
<dbReference type="PANTHER" id="PTHR37984:SF5">
    <property type="entry name" value="PROTEIN NYNRIN-LIKE"/>
    <property type="match status" value="1"/>
</dbReference>
<evidence type="ECO:0000256" key="2">
    <source>
        <dbReference type="ARBA" id="ARBA00022679"/>
    </source>
</evidence>
<accession>A0ABP0SBK6</accession>
<keyword evidence="2" id="KW-0808">Transferase</keyword>
<feature type="coiled-coil region" evidence="10">
    <location>
        <begin position="1250"/>
        <end position="1277"/>
    </location>
</feature>
<proteinExistence type="predicted"/>
<dbReference type="InterPro" id="IPR021109">
    <property type="entry name" value="Peptidase_aspartic_dom_sf"/>
</dbReference>
<feature type="compositionally biased region" description="Acidic residues" evidence="11">
    <location>
        <begin position="30"/>
        <end position="42"/>
    </location>
</feature>
<feature type="compositionally biased region" description="Acidic residues" evidence="11">
    <location>
        <begin position="1729"/>
        <end position="1738"/>
    </location>
</feature>
<dbReference type="PROSITE" id="PS51999">
    <property type="entry name" value="ZF_GRF"/>
    <property type="match status" value="1"/>
</dbReference>
<keyword evidence="8" id="KW-0862">Zinc</keyword>
<name>A0ABP0SBK6_9DINO</name>
<keyword evidence="6" id="KW-0378">Hydrolase</keyword>
<dbReference type="InterPro" id="IPR007081">
    <property type="entry name" value="RNA_pol_Rpb1_5"/>
</dbReference>
<evidence type="ECO:0000256" key="8">
    <source>
        <dbReference type="ARBA" id="ARBA00022833"/>
    </source>
</evidence>
<gene>
    <name evidence="15" type="ORF">SCF082_LOCUS50987</name>
</gene>
<organism evidence="15 16">
    <name type="scientific">Durusdinium trenchii</name>
    <dbReference type="NCBI Taxonomy" id="1381693"/>
    <lineage>
        <taxon>Eukaryota</taxon>
        <taxon>Sar</taxon>
        <taxon>Alveolata</taxon>
        <taxon>Dinophyceae</taxon>
        <taxon>Suessiales</taxon>
        <taxon>Symbiodiniaceae</taxon>
        <taxon>Durusdinium</taxon>
    </lineage>
</organism>
<dbReference type="InterPro" id="IPR010666">
    <property type="entry name" value="Znf_GRF"/>
</dbReference>
<feature type="region of interest" description="Disordered" evidence="11">
    <location>
        <begin position="2712"/>
        <end position="2731"/>
    </location>
</feature>
<protein>
    <recommendedName>
        <fullName evidence="1">DNA-directed RNA polymerase</fullName>
        <ecNumber evidence="1">2.7.7.6</ecNumber>
    </recommendedName>
</protein>
<evidence type="ECO:0000256" key="6">
    <source>
        <dbReference type="ARBA" id="ARBA00022759"/>
    </source>
</evidence>
<dbReference type="Gene3D" id="2.40.70.10">
    <property type="entry name" value="Acid Proteases"/>
    <property type="match status" value="1"/>
</dbReference>
<evidence type="ECO:0000256" key="3">
    <source>
        <dbReference type="ARBA" id="ARBA00022695"/>
    </source>
</evidence>
<feature type="region of interest" description="Disordered" evidence="11">
    <location>
        <begin position="1291"/>
        <end position="1314"/>
    </location>
</feature>
<dbReference type="Gene3D" id="3.30.420.10">
    <property type="entry name" value="Ribonuclease H-like superfamily/Ribonuclease H"/>
    <property type="match status" value="1"/>
</dbReference>
<keyword evidence="15" id="KW-0240">DNA-directed RNA polymerase</keyword>
<evidence type="ECO:0000256" key="7">
    <source>
        <dbReference type="ARBA" id="ARBA00022771"/>
    </source>
</evidence>
<reference evidence="15 16" key="1">
    <citation type="submission" date="2024-02" db="EMBL/GenBank/DDBJ databases">
        <authorList>
            <person name="Chen Y."/>
            <person name="Shah S."/>
            <person name="Dougan E. K."/>
            <person name="Thang M."/>
            <person name="Chan C."/>
        </authorList>
    </citation>
    <scope>NUCLEOTIDE SEQUENCE [LARGE SCALE GENOMIC DNA]</scope>
</reference>
<evidence type="ECO:0000259" key="13">
    <source>
        <dbReference type="PROSITE" id="PS50994"/>
    </source>
</evidence>
<dbReference type="Pfam" id="PF06839">
    <property type="entry name" value="Zn_ribbon_GRF"/>
    <property type="match status" value="1"/>
</dbReference>
<feature type="region of interest" description="Disordered" evidence="11">
    <location>
        <begin position="1710"/>
        <end position="1756"/>
    </location>
</feature>
<dbReference type="EC" id="2.7.7.6" evidence="1"/>
<feature type="compositionally biased region" description="Acidic residues" evidence="11">
    <location>
        <begin position="2360"/>
        <end position="2374"/>
    </location>
</feature>
<dbReference type="SUPFAM" id="SSF64484">
    <property type="entry name" value="beta and beta-prime subunits of DNA dependent RNA-polymerase"/>
    <property type="match status" value="1"/>
</dbReference>
<dbReference type="InterPro" id="IPR036397">
    <property type="entry name" value="RNaseH_sf"/>
</dbReference>
<feature type="compositionally biased region" description="Basic and acidic residues" evidence="11">
    <location>
        <begin position="1296"/>
        <end position="1306"/>
    </location>
</feature>
<keyword evidence="10" id="KW-0175">Coiled coil</keyword>
<keyword evidence="4" id="KW-0540">Nuclease</keyword>
<evidence type="ECO:0000259" key="12">
    <source>
        <dbReference type="PROSITE" id="PS50158"/>
    </source>
</evidence>
<dbReference type="InterPro" id="IPR001584">
    <property type="entry name" value="Integrase_cat-core"/>
</dbReference>
<keyword evidence="6" id="KW-0255">Endonuclease</keyword>
<evidence type="ECO:0000256" key="4">
    <source>
        <dbReference type="ARBA" id="ARBA00022722"/>
    </source>
</evidence>
<dbReference type="EMBL" id="CAXAMM010043362">
    <property type="protein sequence ID" value="CAK9109743.1"/>
    <property type="molecule type" value="Genomic_DNA"/>
</dbReference>
<keyword evidence="3" id="KW-0548">Nucleotidyltransferase</keyword>
<dbReference type="Gene3D" id="4.10.60.10">
    <property type="entry name" value="Zinc finger, CCHC-type"/>
    <property type="match status" value="1"/>
</dbReference>
<sequence length="2731" mass="307781">MYSTEEEAGGPEEIDDAELLGAEVEKGQDPDEALEEEDEMDDAKDPPPGFDGDVEKFKGYLRELKMWRHETDVPPKKHAVKMLRALTGPAKAVCNELEVEALLTEAGADAIVAKLKEYYQPHLETAMPRAFERAVYGEARRNKESFGEFIVRQDALFRELREEGVTLDDTVRGYIMFRQANLSQTQEDQITTWTQGKFDRPAIMAALRKLEKVQRERGGGKHFLTAEEEPTEVPESDDDGEYIYLGEADLDQVFEEEELTEALATYQQVRQAIREQRNGRGYYQPKGLGKQPGGRFGKGSKSSQTSIKFGGKGTKVHIDVLKLRTRCARCGQIGHWAKECINEPDARGKSRAPSEGTSPKSGFFETGMIDGESSTNTFQVTLGQCLARAREERLRSAAPFSGITTSGSLGIIDTAAQGGLIGRPALRRLEESLKGHGLRVVWNGKQAQAKGIGGDAKVCGVVEIPVGIGGVNGLIEATVVEDEVPFLLSIQFLKQVGAIVNLQESSLALTAFDKSSRIHHMPSGHVAVQVLDFHEQALAMDLIARIRRLDQEKVEEWEKVSMTDPRRSERAVRNWRVMVEHVADLMEFVKAREKLVAWQPVGLVHGLPPCSSFTQLASGSEPFSCLDGATPLQITKASIYAELIQLGEFLGQRKCKEAPSCHFKACSHPLAALAGAGNQVQREVWCRKCHARWAVDSRVMEEIAGKKKAIHVNGKTFHLGSSKTAMDKKETPPGTPVKTPSAKRAIKWPTTPGSPLTPPRNAEQLSTPKTAILECHCRAPAVQLIVKKEGPTQGRLFWKCAQRVCNFFEWDPQEVQEIQRRMLQEREDAEMRKWEEQEEADRQELVRKTMEMAEIRHQEVMDATRSQHSLEVETLKNQLLWMSAVAGEARMEEVFKSPVLQQEMMNKAMAMKEELTSQELQAQEEMEHALGEDAPRVVQLRDEICWRLWCKKQLEESANDLYERQVADGFWMKEEDDIWKFHSGILPEFKEGQVAVVAFEEVYFRDQDHQPEEERPLSRASRKAVNKHMKQVVVSEVFSPPRVSQLAEQRGQLDGGAFDLVTGYDLSTQADRRRCWRKLKEADPDIIIVSPPCSAFSILQSLNHRHHGIKAELRLAEGRGHLQFAMEVFRWQTLRKKLAIFEHPATSRAWQEECVQEVMEIPGVRRVRADQCQYGLAVRGEAPNKKPTDFLTNGENTAVALSRRCQGGHVHMPLIGGIARFAQKYPKGLCSAMLNGGIKDILQRKIYVWATGNEEESKTAEEDIEELLRQSEEREGRADDGRPHQVRRALAEEDGLEKREAEEPDHVQGSLTSEDRRLVQKLHVNLGHPNNYELSKALRLARARNAVWRYVKDDFKCDICERNRKPKNARPAMLPRTFEPCRTVGLDVVYFPALDVRQVRPVLNMLDWATGYQMLEPLENTQSSHIWEKFYGTWVRTFSVPEVVVTDQGREFGKELAEKVSEAGAIHKVIGARAPWQQGRTERHGGLAKEVFIKLRETILPTNDSEWRMCVHSVEAAKNRLFNRSGFSPAQRQFGYNMRLPGSLGSDDVYAPELLIQSTSDDMRRTMEIRNSAMQEYLKHVTSRAVARARLARGRGTQEFKIGDVIYVFRVPLQRKRTKSEIDFEDKEGRRATWVGPGVVVMVEGANAWLSIRGELWKCALEQLRHATPEEKEARSLLEEDFEDLRVEMTRKASKRGFKDITQWERPPIRWDEDEEERPRQRPRLGTELEPEAEEERSEEYTPSSGPIEEEPSEEPALIEQAIESTRRCEQLDGTLRQRPPTELYGPTRRHVRERWKPYQGGATMTSQEELEEDDEEHRDEDLWIYDQDRNCIIRKHNQERGVHFTPSSNRGCPVSLKYLTSQRRTVKCFGDGSQQEEKENWRDTSKVQERRKSQGPSRWWVGYTEFPLRRLPPESEISLMVKRGSDEVKEEDIPDEEWEQWHVADGAEWSKVAATGAVKALPPDESRDVMNQLSEAGLSARILPSRMVRRWKPSEQPGVPPTRKSRWCVRGDQDPDLLQLDRHAPTVTTATLSVVLQIAASLRWKAAVGDLKNAFMQSDKLVRPAGRLFCRQPRGGLPGLGKEQLIEILAGAYGLGDAPAHWRKSLKKALFQCGFQQSSMDPCVFKSFANGRLSGLLVVEVDDLFGAGDEHFFSQMDMLRQRFDFGKFVQVDKEADGVGFNGRRIKHQQGTFLVDMEKFVSERLQPVKLEVGRATRSKEDATPEEKEAVRAAVGSLTWAAKEGRPDAAAAASLIASSMSELRVQDILDLNKAINQVKDNAKLALSRGLSELSWTVTVFNEFTHEVFDMKRWEESLRRQRLSALVSESSEPQLAHNLSIVDAKSLYDHLSRETDQNKDDDTSDSESDSIEEVDMGETGGTKMDVDNDGDSEDAGSGGKTKKAAAKTAEKEEAKKVMAPSSLKELVQADEKTRRLTPQQLAAQKQAKEDLYEALNSGKLLWSSPLRGNKLSLIVSHSYKQCPHKLFVSEVLRRILETSELQDPACTGVKEVHVKVEQQEVSLECEGINLFGLQALPMNVVDHRKIYTNDIRKILEVYGVEAARASVVKEVRNVFGHYGIQVNHRHLSLIADYMVEKTAFADTVQMGHVFGRGTHEVAAPLLSQVDMKHTLASDEAAPKKEEGAAAGAAPSAKGAEGVKAAAAAPAFGAFEVVVKTNKSNLGGIELDKTASKVKGGAMVKVIKSGAVKQFNELNPDQARTHRRTNRSWDSRRL</sequence>
<dbReference type="Proteomes" id="UP001642464">
    <property type="component" value="Unassembled WGS sequence"/>
</dbReference>
<feature type="domain" description="GRF-type" evidence="14">
    <location>
        <begin position="775"/>
        <end position="814"/>
    </location>
</feature>
<evidence type="ECO:0000313" key="15">
    <source>
        <dbReference type="EMBL" id="CAK9109743.1"/>
    </source>
</evidence>
<dbReference type="SUPFAM" id="SSF57756">
    <property type="entry name" value="Retrovirus zinc finger-like domains"/>
    <property type="match status" value="1"/>
</dbReference>
<dbReference type="PROSITE" id="PS50158">
    <property type="entry name" value="ZF_CCHC"/>
    <property type="match status" value="1"/>
</dbReference>
<dbReference type="SMART" id="SM00343">
    <property type="entry name" value="ZnF_C2HC"/>
    <property type="match status" value="1"/>
</dbReference>
<keyword evidence="5" id="KW-0479">Metal-binding</keyword>
<dbReference type="InterPro" id="IPR036875">
    <property type="entry name" value="Znf_CCHC_sf"/>
</dbReference>
<keyword evidence="15" id="KW-0804">Transcription</keyword>
<evidence type="ECO:0000256" key="11">
    <source>
        <dbReference type="SAM" id="MobiDB-lite"/>
    </source>
</evidence>
<evidence type="ECO:0000313" key="16">
    <source>
        <dbReference type="Proteomes" id="UP001642464"/>
    </source>
</evidence>
<feature type="compositionally biased region" description="Acidic residues" evidence="11">
    <location>
        <begin position="1"/>
        <end position="18"/>
    </location>
</feature>
<feature type="compositionally biased region" description="Basic and acidic residues" evidence="11">
    <location>
        <begin position="1876"/>
        <end position="1891"/>
    </location>
</feature>
<dbReference type="GO" id="GO:0000428">
    <property type="term" value="C:DNA-directed RNA polymerase complex"/>
    <property type="evidence" value="ECO:0007669"/>
    <property type="project" value="UniProtKB-KW"/>
</dbReference>
<dbReference type="InterPro" id="IPR013103">
    <property type="entry name" value="RVT_2"/>
</dbReference>
<dbReference type="InterPro" id="IPR001878">
    <property type="entry name" value="Znf_CCHC"/>
</dbReference>
<keyword evidence="16" id="KW-1185">Reference proteome</keyword>
<feature type="region of interest" description="Disordered" evidence="11">
    <location>
        <begin position="1"/>
        <end position="52"/>
    </location>
</feature>